<reference evidence="1 2" key="1">
    <citation type="journal article" date="2019" name="Commun. Biol.">
        <title>The bagworm genome reveals a unique fibroin gene that provides high tensile strength.</title>
        <authorList>
            <person name="Kono N."/>
            <person name="Nakamura H."/>
            <person name="Ohtoshi R."/>
            <person name="Tomita M."/>
            <person name="Numata K."/>
            <person name="Arakawa K."/>
        </authorList>
    </citation>
    <scope>NUCLEOTIDE SEQUENCE [LARGE SCALE GENOMIC DNA]</scope>
</reference>
<gene>
    <name evidence="1" type="ORF">EVAR_39954_1</name>
</gene>
<accession>A0A4C1X540</accession>
<organism evidence="1 2">
    <name type="scientific">Eumeta variegata</name>
    <name type="common">Bagworm moth</name>
    <name type="synonym">Eumeta japonica</name>
    <dbReference type="NCBI Taxonomy" id="151549"/>
    <lineage>
        <taxon>Eukaryota</taxon>
        <taxon>Metazoa</taxon>
        <taxon>Ecdysozoa</taxon>
        <taxon>Arthropoda</taxon>
        <taxon>Hexapoda</taxon>
        <taxon>Insecta</taxon>
        <taxon>Pterygota</taxon>
        <taxon>Neoptera</taxon>
        <taxon>Endopterygota</taxon>
        <taxon>Lepidoptera</taxon>
        <taxon>Glossata</taxon>
        <taxon>Ditrysia</taxon>
        <taxon>Tineoidea</taxon>
        <taxon>Psychidae</taxon>
        <taxon>Oiketicinae</taxon>
        <taxon>Eumeta</taxon>
    </lineage>
</organism>
<dbReference type="Proteomes" id="UP000299102">
    <property type="component" value="Unassembled WGS sequence"/>
</dbReference>
<dbReference type="EMBL" id="BGZK01000713">
    <property type="protein sequence ID" value="GBP57315.1"/>
    <property type="molecule type" value="Genomic_DNA"/>
</dbReference>
<keyword evidence="2" id="KW-1185">Reference proteome</keyword>
<evidence type="ECO:0000313" key="1">
    <source>
        <dbReference type="EMBL" id="GBP57315.1"/>
    </source>
</evidence>
<dbReference type="AlphaFoldDB" id="A0A4C1X540"/>
<comment type="caution">
    <text evidence="1">The sequence shown here is derived from an EMBL/GenBank/DDBJ whole genome shotgun (WGS) entry which is preliminary data.</text>
</comment>
<proteinExistence type="predicted"/>
<protein>
    <submittedName>
        <fullName evidence="1">Uncharacterized protein</fullName>
    </submittedName>
</protein>
<evidence type="ECO:0000313" key="2">
    <source>
        <dbReference type="Proteomes" id="UP000299102"/>
    </source>
</evidence>
<sequence length="205" mass="22535">MVHPPAHMSCIHYIQESVAMHFTYFTYERPIRSIVFRDRSILKSRVSTAAHARRRPAYDRSRLRILYFSHPDATFPPFPGNGATTPLSGGMIASLARINAFNGGPVCPPFLGDVHGPVPLFVLHSYGISAGANWTQPLGVWSLIQPFGNTGKGERAGSAYLDIVFKAFALALGGSGAAKNRYYEYNDNVRNKRLNVLPGARSSKI</sequence>
<name>A0A4C1X540_EUMVA</name>